<dbReference type="InterPro" id="IPR013108">
    <property type="entry name" value="Amidohydro_3"/>
</dbReference>
<dbReference type="Gene3D" id="3.20.20.140">
    <property type="entry name" value="Metal-dependent hydrolases"/>
    <property type="match status" value="1"/>
</dbReference>
<dbReference type="SUPFAM" id="SSF51556">
    <property type="entry name" value="Metallo-dependent hydrolases"/>
    <property type="match status" value="1"/>
</dbReference>
<dbReference type="Proteomes" id="UP000649604">
    <property type="component" value="Unassembled WGS sequence"/>
</dbReference>
<dbReference type="Gene3D" id="2.30.40.10">
    <property type="entry name" value="Urease, subunit C, domain 1"/>
    <property type="match status" value="1"/>
</dbReference>
<dbReference type="InterPro" id="IPR033932">
    <property type="entry name" value="YtcJ-like"/>
</dbReference>
<evidence type="ECO:0000313" key="3">
    <source>
        <dbReference type="Proteomes" id="UP000649604"/>
    </source>
</evidence>
<dbReference type="PANTHER" id="PTHR22642">
    <property type="entry name" value="IMIDAZOLONEPROPIONASE"/>
    <property type="match status" value="1"/>
</dbReference>
<proteinExistence type="predicted"/>
<evidence type="ECO:0000313" key="2">
    <source>
        <dbReference type="EMBL" id="MBD3323890.1"/>
    </source>
</evidence>
<dbReference type="InterPro" id="IPR011059">
    <property type="entry name" value="Metal-dep_hydrolase_composite"/>
</dbReference>
<organism evidence="2 3">
    <name type="scientific">candidate division KSB3 bacterium</name>
    <dbReference type="NCBI Taxonomy" id="2044937"/>
    <lineage>
        <taxon>Bacteria</taxon>
        <taxon>candidate division KSB3</taxon>
    </lineage>
</organism>
<gene>
    <name evidence="2" type="ORF">GF339_04855</name>
</gene>
<reference evidence="2" key="1">
    <citation type="submission" date="2019-11" db="EMBL/GenBank/DDBJ databases">
        <title>Microbial mats filling the niche in hypersaline microbial mats.</title>
        <authorList>
            <person name="Wong H.L."/>
            <person name="Macleod F.I."/>
            <person name="White R.A. III"/>
            <person name="Burns B.P."/>
        </authorList>
    </citation>
    <scope>NUCLEOTIDE SEQUENCE</scope>
    <source>
        <strain evidence="2">Rbin_158</strain>
    </source>
</reference>
<sequence length="538" mass="60190">MSTQAPLPSRRMNLTIVSSRIFTGDASRPWAEAVCIQDNQIAAIGTNAEVKAASPEHAEVLELPGRLITPGFVDAHTHFLTLGMTLQWVDLRNVPSLDACRQRIHAAVATRQPGDWIIGRGWNHHFWQEDREPTRQDLDDLTPNNPAMMIRACGHSVWVNSLALQQAGITRDTPDPPGGQIDKDPVSGEPTGLLREARHLIEAHIPPATLEERKQAALAAQREMLRFGITGIRSMEKLQQLEALLELDQESFLKLRLYHLLPPPELEEAASRGIKAGWGSEHLWFGQAKIFADGSLGADTALLHEPYLHKPESYGLPFLTPQELREYVELAYSYDCDVAIHAIGDKAVTNALDAIAAARQAYPDRQSRDTIEHVQLVRPQDFQRFLDLGITASPQPPFIATDWNVAMKKWGPERCKTAYALKTFLDYGIPLQFSSDTPVELCSPLLGLQAAVTRQTPEGEPPGGWFPEQRLTLEESIRGYTSRYAWTFRREDRLGSLAPGKWADLTIFSQDLFHVEPQNWPSVNVEMTIVHGEIAYHV</sequence>
<dbReference type="Gene3D" id="3.10.310.70">
    <property type="match status" value="1"/>
</dbReference>
<dbReference type="InterPro" id="IPR032466">
    <property type="entry name" value="Metal_Hydrolase"/>
</dbReference>
<feature type="domain" description="Amidohydrolase 3" evidence="1">
    <location>
        <begin position="60"/>
        <end position="536"/>
    </location>
</feature>
<name>A0A9D5JTN2_9BACT</name>
<dbReference type="CDD" id="cd01300">
    <property type="entry name" value="YtcJ_like"/>
    <property type="match status" value="1"/>
</dbReference>
<accession>A0A9D5JTN2</accession>
<evidence type="ECO:0000259" key="1">
    <source>
        <dbReference type="Pfam" id="PF07969"/>
    </source>
</evidence>
<dbReference type="Pfam" id="PF07969">
    <property type="entry name" value="Amidohydro_3"/>
    <property type="match status" value="1"/>
</dbReference>
<dbReference type="SUPFAM" id="SSF51338">
    <property type="entry name" value="Composite domain of metallo-dependent hydrolases"/>
    <property type="match status" value="1"/>
</dbReference>
<protein>
    <submittedName>
        <fullName evidence="2">Amidohydrolase family protein</fullName>
    </submittedName>
</protein>
<comment type="caution">
    <text evidence="2">The sequence shown here is derived from an EMBL/GenBank/DDBJ whole genome shotgun (WGS) entry which is preliminary data.</text>
</comment>
<dbReference type="EMBL" id="WJJP01000152">
    <property type="protein sequence ID" value="MBD3323890.1"/>
    <property type="molecule type" value="Genomic_DNA"/>
</dbReference>
<dbReference type="PANTHER" id="PTHR22642:SF2">
    <property type="entry name" value="PROTEIN LONG AFTER FAR-RED 3"/>
    <property type="match status" value="1"/>
</dbReference>
<dbReference type="GO" id="GO:0016810">
    <property type="term" value="F:hydrolase activity, acting on carbon-nitrogen (but not peptide) bonds"/>
    <property type="evidence" value="ECO:0007669"/>
    <property type="project" value="InterPro"/>
</dbReference>
<dbReference type="AlphaFoldDB" id="A0A9D5JTN2"/>